<dbReference type="InterPro" id="IPR007842">
    <property type="entry name" value="HEPN_dom"/>
</dbReference>
<reference evidence="2 3" key="1">
    <citation type="journal article" date="2016" name="Nat. Commun.">
        <title>Thousands of microbial genomes shed light on interconnected biogeochemical processes in an aquifer system.</title>
        <authorList>
            <person name="Anantharaman K."/>
            <person name="Brown C.T."/>
            <person name="Hug L.A."/>
            <person name="Sharon I."/>
            <person name="Castelle C.J."/>
            <person name="Probst A.J."/>
            <person name="Thomas B.C."/>
            <person name="Singh A."/>
            <person name="Wilkins M.J."/>
            <person name="Karaoz U."/>
            <person name="Brodie E.L."/>
            <person name="Williams K.H."/>
            <person name="Hubbard S.S."/>
            <person name="Banfield J.F."/>
        </authorList>
    </citation>
    <scope>NUCLEOTIDE SEQUENCE [LARGE SCALE GENOMIC DNA]</scope>
</reference>
<dbReference type="Gene3D" id="1.20.120.330">
    <property type="entry name" value="Nucleotidyltransferases domain 2"/>
    <property type="match status" value="1"/>
</dbReference>
<comment type="caution">
    <text evidence="2">The sequence shown here is derived from an EMBL/GenBank/DDBJ whole genome shotgun (WGS) entry which is preliminary data.</text>
</comment>
<sequence length="130" mass="15070">MPSPTEVWLEYASANLDAADRLLKSPHPNSWTFLLAAWHCHQAIEKMLKRIMVAREKEVIKIHDLGKLYSLAGTTLESEQLAFVEKMNQYYMPSRYPDFLYKPFPKLSLENATSIFDRTTDVFVCLKNQS</sequence>
<dbReference type="SMART" id="SM00748">
    <property type="entry name" value="HEPN"/>
    <property type="match status" value="1"/>
</dbReference>
<dbReference type="EMBL" id="MGEM01000050">
    <property type="protein sequence ID" value="OGL83570.1"/>
    <property type="molecule type" value="Genomic_DNA"/>
</dbReference>
<evidence type="ECO:0000313" key="2">
    <source>
        <dbReference type="EMBL" id="OGL83570.1"/>
    </source>
</evidence>
<organism evidence="2 3">
    <name type="scientific">Candidatus Uhrbacteria bacterium RIFCSPLOWO2_01_FULL_55_36</name>
    <dbReference type="NCBI Taxonomy" id="1802404"/>
    <lineage>
        <taxon>Bacteria</taxon>
        <taxon>Candidatus Uhriibacteriota</taxon>
    </lineage>
</organism>
<gene>
    <name evidence="2" type="ORF">A3B36_00920</name>
</gene>
<feature type="domain" description="HEPN" evidence="1">
    <location>
        <begin position="9"/>
        <end position="122"/>
    </location>
</feature>
<name>A0A1F7UZ61_9BACT</name>
<evidence type="ECO:0000313" key="3">
    <source>
        <dbReference type="Proteomes" id="UP000177704"/>
    </source>
</evidence>
<dbReference type="PROSITE" id="PS50910">
    <property type="entry name" value="HEPN"/>
    <property type="match status" value="1"/>
</dbReference>
<proteinExistence type="predicted"/>
<accession>A0A1F7UZ61</accession>
<dbReference type="Pfam" id="PF05168">
    <property type="entry name" value="HEPN"/>
    <property type="match status" value="1"/>
</dbReference>
<dbReference type="Proteomes" id="UP000177704">
    <property type="component" value="Unassembled WGS sequence"/>
</dbReference>
<protein>
    <recommendedName>
        <fullName evidence="1">HEPN domain-containing protein</fullName>
    </recommendedName>
</protein>
<dbReference type="SUPFAM" id="SSF81593">
    <property type="entry name" value="Nucleotidyltransferase substrate binding subunit/domain"/>
    <property type="match status" value="1"/>
</dbReference>
<evidence type="ECO:0000259" key="1">
    <source>
        <dbReference type="PROSITE" id="PS50910"/>
    </source>
</evidence>
<dbReference type="AlphaFoldDB" id="A0A1F7UZ61"/>